<keyword evidence="5" id="KW-0479">Metal-binding</keyword>
<evidence type="ECO:0000256" key="10">
    <source>
        <dbReference type="SAM" id="SignalP"/>
    </source>
</evidence>
<evidence type="ECO:0000256" key="5">
    <source>
        <dbReference type="ARBA" id="ARBA00022723"/>
    </source>
</evidence>
<proteinExistence type="predicted"/>
<evidence type="ECO:0000313" key="12">
    <source>
        <dbReference type="EMBL" id="MBO1360454.1"/>
    </source>
</evidence>
<dbReference type="PRINTS" id="PR00156">
    <property type="entry name" value="COPPERBLUE"/>
</dbReference>
<dbReference type="PRINTS" id="PR00155">
    <property type="entry name" value="AMICYANIN"/>
</dbReference>
<keyword evidence="6" id="KW-0574">Periplasm</keyword>
<keyword evidence="8" id="KW-0186">Copper</keyword>
<dbReference type="Gene3D" id="2.60.40.420">
    <property type="entry name" value="Cupredoxins - blue copper proteins"/>
    <property type="match status" value="1"/>
</dbReference>
<comment type="subcellular location">
    <subcellularLocation>
        <location evidence="2">Periplasm</location>
    </subcellularLocation>
</comment>
<keyword evidence="13" id="KW-1185">Reference proteome</keyword>
<evidence type="ECO:0000313" key="13">
    <source>
        <dbReference type="Proteomes" id="UP000664771"/>
    </source>
</evidence>
<keyword evidence="7" id="KW-0249">Electron transport</keyword>
<dbReference type="SUPFAM" id="SSF49503">
    <property type="entry name" value="Cupredoxins"/>
    <property type="match status" value="1"/>
</dbReference>
<keyword evidence="4" id="KW-0813">Transport</keyword>
<dbReference type="Pfam" id="PF00127">
    <property type="entry name" value="Copper-bind"/>
    <property type="match status" value="1"/>
</dbReference>
<comment type="caution">
    <text evidence="12">The sequence shown here is derived from an EMBL/GenBank/DDBJ whole genome shotgun (WGS) entry which is preliminary data.</text>
</comment>
<dbReference type="NCBIfam" id="TIGR02375">
    <property type="entry name" value="pseudoazurin"/>
    <property type="match status" value="1"/>
</dbReference>
<organism evidence="12 13">
    <name type="scientific">Acetobacter sacchari</name>
    <dbReference type="NCBI Taxonomy" id="2661687"/>
    <lineage>
        <taxon>Bacteria</taxon>
        <taxon>Pseudomonadati</taxon>
        <taxon>Pseudomonadota</taxon>
        <taxon>Alphaproteobacteria</taxon>
        <taxon>Acetobacterales</taxon>
        <taxon>Acetobacteraceae</taxon>
        <taxon>Acetobacter</taxon>
    </lineage>
</organism>
<feature type="domain" description="Blue (type 1) copper" evidence="11">
    <location>
        <begin position="26"/>
        <end position="112"/>
    </location>
</feature>
<dbReference type="InterPro" id="IPR000923">
    <property type="entry name" value="BlueCu_1"/>
</dbReference>
<evidence type="ECO:0000256" key="7">
    <source>
        <dbReference type="ARBA" id="ARBA00022982"/>
    </source>
</evidence>
<gene>
    <name evidence="12" type="ORF">J2D73_11710</name>
</gene>
<evidence type="ECO:0000256" key="6">
    <source>
        <dbReference type="ARBA" id="ARBA00022764"/>
    </source>
</evidence>
<dbReference type="RefSeq" id="WP_207881730.1">
    <property type="nucleotide sequence ID" value="NZ_JAFVMF010000011.1"/>
</dbReference>
<dbReference type="InterPro" id="IPR002386">
    <property type="entry name" value="Amicyanin/Pseudoazurin"/>
</dbReference>
<evidence type="ECO:0000256" key="2">
    <source>
        <dbReference type="ARBA" id="ARBA00004418"/>
    </source>
</evidence>
<evidence type="ECO:0000256" key="1">
    <source>
        <dbReference type="ARBA" id="ARBA00001935"/>
    </source>
</evidence>
<name>A0ABS3LX09_9PROT</name>
<keyword evidence="10" id="KW-0732">Signal</keyword>
<dbReference type="EMBL" id="JAFVMF010000011">
    <property type="protein sequence ID" value="MBO1360454.1"/>
    <property type="molecule type" value="Genomic_DNA"/>
</dbReference>
<dbReference type="InterPro" id="IPR001235">
    <property type="entry name" value="Copper_blue_Plastocyanin"/>
</dbReference>
<dbReference type="Proteomes" id="UP000664771">
    <property type="component" value="Unassembled WGS sequence"/>
</dbReference>
<dbReference type="InterPro" id="IPR008972">
    <property type="entry name" value="Cupredoxin"/>
</dbReference>
<dbReference type="PROSITE" id="PS00196">
    <property type="entry name" value="COPPER_BLUE"/>
    <property type="match status" value="1"/>
</dbReference>
<comment type="cofactor">
    <cofactor evidence="1">
        <name>Cu cation</name>
        <dbReference type="ChEBI" id="CHEBI:23378"/>
    </cofactor>
</comment>
<feature type="chain" id="PRO_5047211751" description="Pseudoazurin" evidence="10">
    <location>
        <begin position="21"/>
        <end position="146"/>
    </location>
</feature>
<evidence type="ECO:0000259" key="11">
    <source>
        <dbReference type="Pfam" id="PF00127"/>
    </source>
</evidence>
<evidence type="ECO:0000256" key="9">
    <source>
        <dbReference type="NCBIfam" id="TIGR02375"/>
    </source>
</evidence>
<accession>A0ABS3LX09</accession>
<reference evidence="12 13" key="1">
    <citation type="submission" date="2021-03" db="EMBL/GenBank/DDBJ databases">
        <title>The complete genome sequence of Acetobacter sacchari TBRC 11175.</title>
        <authorList>
            <person name="Charoenyingcharoen P."/>
            <person name="Yukphan P."/>
        </authorList>
    </citation>
    <scope>NUCLEOTIDE SEQUENCE [LARGE SCALE GENOMIC DNA]</scope>
    <source>
        <strain evidence="12 13">TBRC 11175</strain>
    </source>
</reference>
<evidence type="ECO:0000256" key="3">
    <source>
        <dbReference type="ARBA" id="ARBA00016984"/>
    </source>
</evidence>
<dbReference type="InterPro" id="IPR012745">
    <property type="entry name" value="Pseudoazurin"/>
</dbReference>
<feature type="signal peptide" evidence="10">
    <location>
        <begin position="1"/>
        <end position="20"/>
    </location>
</feature>
<sequence length="146" mass="15006">MKIAIALSACLCASPAAAFAGTVDVQMVNTSSDGGPGFSPDIVRIAPGDSVHFVASSPGHTVQSIPNMVPEGAQAFSSNASEDLTVTFQKPGIYGYKCGPHYMIGMVGVVIVGDIRNEGAVKKVSHSGMAASAFTTIFEQIDLASR</sequence>
<protein>
    <recommendedName>
        <fullName evidence="3 9">Pseudoazurin</fullName>
    </recommendedName>
</protein>
<evidence type="ECO:0000256" key="8">
    <source>
        <dbReference type="ARBA" id="ARBA00023008"/>
    </source>
</evidence>
<dbReference type="InterPro" id="IPR028871">
    <property type="entry name" value="BlueCu_1_BS"/>
</dbReference>
<evidence type="ECO:0000256" key="4">
    <source>
        <dbReference type="ARBA" id="ARBA00022448"/>
    </source>
</evidence>